<gene>
    <name evidence="5" type="ORF">TrCOL_g3976</name>
</gene>
<dbReference type="Pfam" id="PF00583">
    <property type="entry name" value="Acetyltransf_1"/>
    <property type="match status" value="1"/>
</dbReference>
<protein>
    <recommendedName>
        <fullName evidence="4">N-acetyltransferase domain-containing protein</fullName>
    </recommendedName>
</protein>
<dbReference type="InterPro" id="IPR005627">
    <property type="entry name" value="CutC-like"/>
</dbReference>
<evidence type="ECO:0000256" key="2">
    <source>
        <dbReference type="ARBA" id="ARBA00022679"/>
    </source>
</evidence>
<evidence type="ECO:0000259" key="4">
    <source>
        <dbReference type="PROSITE" id="PS51186"/>
    </source>
</evidence>
<dbReference type="PANTHER" id="PTHR10545">
    <property type="entry name" value="DIAMINE N-ACETYLTRANSFERASE"/>
    <property type="match status" value="1"/>
</dbReference>
<dbReference type="Pfam" id="PF03932">
    <property type="entry name" value="CutC"/>
    <property type="match status" value="1"/>
</dbReference>
<dbReference type="InterPro" id="IPR016181">
    <property type="entry name" value="Acyl_CoA_acyltransferase"/>
</dbReference>
<dbReference type="EMBL" id="BRYA01000582">
    <property type="protein sequence ID" value="GMI24321.1"/>
    <property type="molecule type" value="Genomic_DNA"/>
</dbReference>
<keyword evidence="6" id="KW-1185">Reference proteome</keyword>
<dbReference type="InterPro" id="IPR036822">
    <property type="entry name" value="CutC-like_dom_sf"/>
</dbReference>
<organism evidence="5 6">
    <name type="scientific">Triparma columacea</name>
    <dbReference type="NCBI Taxonomy" id="722753"/>
    <lineage>
        <taxon>Eukaryota</taxon>
        <taxon>Sar</taxon>
        <taxon>Stramenopiles</taxon>
        <taxon>Ochrophyta</taxon>
        <taxon>Bolidophyceae</taxon>
        <taxon>Parmales</taxon>
        <taxon>Triparmaceae</taxon>
        <taxon>Triparma</taxon>
    </lineage>
</organism>
<evidence type="ECO:0000313" key="6">
    <source>
        <dbReference type="Proteomes" id="UP001165065"/>
    </source>
</evidence>
<reference evidence="6" key="1">
    <citation type="journal article" date="2023" name="Commun. Biol.">
        <title>Genome analysis of Parmales, the sister group of diatoms, reveals the evolutionary specialization of diatoms from phago-mixotrophs to photoautotrophs.</title>
        <authorList>
            <person name="Ban H."/>
            <person name="Sato S."/>
            <person name="Yoshikawa S."/>
            <person name="Yamada K."/>
            <person name="Nakamura Y."/>
            <person name="Ichinomiya M."/>
            <person name="Sato N."/>
            <person name="Blanc-Mathieu R."/>
            <person name="Endo H."/>
            <person name="Kuwata A."/>
            <person name="Ogata H."/>
        </authorList>
    </citation>
    <scope>NUCLEOTIDE SEQUENCE [LARGE SCALE GENOMIC DNA]</scope>
</reference>
<keyword evidence="2" id="KW-0808">Transferase</keyword>
<evidence type="ECO:0000256" key="3">
    <source>
        <dbReference type="ARBA" id="ARBA00023315"/>
    </source>
</evidence>
<feature type="domain" description="N-acetyltransferase" evidence="4">
    <location>
        <begin position="345"/>
        <end position="495"/>
    </location>
</feature>
<name>A0A9W7FYN0_9STRA</name>
<dbReference type="GO" id="GO:0008080">
    <property type="term" value="F:N-acetyltransferase activity"/>
    <property type="evidence" value="ECO:0007669"/>
    <property type="project" value="UniProtKB-ARBA"/>
</dbReference>
<dbReference type="CDD" id="cd04301">
    <property type="entry name" value="NAT_SF"/>
    <property type="match status" value="1"/>
</dbReference>
<comment type="caution">
    <text evidence="5">The sequence shown here is derived from an EMBL/GenBank/DDBJ whole genome shotgun (WGS) entry which is preliminary data.</text>
</comment>
<dbReference type="Gene3D" id="3.40.630.30">
    <property type="match status" value="1"/>
</dbReference>
<dbReference type="OrthoDB" id="7305308at2759"/>
<dbReference type="InterPro" id="IPR000182">
    <property type="entry name" value="GNAT_dom"/>
</dbReference>
<dbReference type="AlphaFoldDB" id="A0A9W7FYN0"/>
<evidence type="ECO:0000256" key="1">
    <source>
        <dbReference type="ARBA" id="ARBA00008694"/>
    </source>
</evidence>
<dbReference type="PANTHER" id="PTHR10545:SF29">
    <property type="entry name" value="GH14572P-RELATED"/>
    <property type="match status" value="1"/>
</dbReference>
<dbReference type="SUPFAM" id="SSF110395">
    <property type="entry name" value="CutC-like"/>
    <property type="match status" value="1"/>
</dbReference>
<dbReference type="SUPFAM" id="SSF55729">
    <property type="entry name" value="Acyl-CoA N-acyltransferases (Nat)"/>
    <property type="match status" value="1"/>
</dbReference>
<evidence type="ECO:0000313" key="5">
    <source>
        <dbReference type="EMBL" id="GMI24321.1"/>
    </source>
</evidence>
<accession>A0A9W7FYN0</accession>
<comment type="similarity">
    <text evidence="1">Belongs to the acetyltransferase family.</text>
</comment>
<dbReference type="InterPro" id="IPR051016">
    <property type="entry name" value="Diverse_Substrate_AcTransf"/>
</dbReference>
<dbReference type="Gene3D" id="3.20.20.380">
    <property type="entry name" value="Copper homeostasis (CutC) domain"/>
    <property type="match status" value="1"/>
</dbReference>
<sequence>MSYPKLSYLEVCCDTASSAILSLSLNAPSPSSIPSNATTPTSPPMVKVELCKAVEVGGLTPSTRDVVRVMKYVSENDCVDRGFVTCLIRPIAGSFVYDVDTIEDCERDIVDIIDACKKEGVDVPGGFAVGFMSDEGEGMRVEEGWKSMKKMIDGIQEEGIVWTMHRCIDDVIRCDAMVGDVKKYVDFAKKTGFNRVLTSGGHGTAQEGRNTIKLMKEEADKLGGIDIVAASGIDAYNVEVFEGICHAVHVGSGAKKPVGNDNGSVEKLGLFGRRKEVDRVKVGIIRNAMAKGVDAETKRLREHKDKRVALESPVTREVVKGVVNSVLEAYTNAMLSGKGGYVAKMAVSDADTEDIMTCVQSLAVFEKEPDAVNATVETYRRDGGLGGGERGMYFCLLVREAGEPVGMAFFYFAYSTWEGRVLYLEDLYIEEKHRGKGVGGVLMRTLAKISVRMDCKRFQWQALDWNVKAIGFYEKIGAKVLTEWVNLRIEGDKLEEYAAG</sequence>
<dbReference type="Proteomes" id="UP001165065">
    <property type="component" value="Unassembled WGS sequence"/>
</dbReference>
<proteinExistence type="inferred from homology"/>
<dbReference type="FunFam" id="3.40.630.30:FF:000064">
    <property type="entry name" value="GNAT family acetyltransferase"/>
    <property type="match status" value="1"/>
</dbReference>
<keyword evidence="3" id="KW-0012">Acyltransferase</keyword>
<dbReference type="PROSITE" id="PS51186">
    <property type="entry name" value="GNAT"/>
    <property type="match status" value="1"/>
</dbReference>